<keyword evidence="4" id="KW-0245">EGF-like domain</keyword>
<dbReference type="InterPro" id="IPR002919">
    <property type="entry name" value="TIL_dom"/>
</dbReference>
<dbReference type="InterPro" id="IPR014853">
    <property type="entry name" value="VWF/SSPO/ZAN-like_Cys-rich_dom"/>
</dbReference>
<dbReference type="FunFam" id="2.10.25.10:FF:000055">
    <property type="entry name" value="alpha-tectorin isoform X1"/>
    <property type="match status" value="2"/>
</dbReference>
<feature type="domain" description="VWFC" evidence="6">
    <location>
        <begin position="1124"/>
        <end position="1188"/>
    </location>
</feature>
<dbReference type="OMA" id="EICAVAN"/>
<feature type="domain" description="EGF-like" evidence="5">
    <location>
        <begin position="1178"/>
        <end position="1221"/>
    </location>
</feature>
<dbReference type="GeneTree" id="ENSGT00940000156850"/>
<dbReference type="PROSITE" id="PS01186">
    <property type="entry name" value="EGF_2"/>
    <property type="match status" value="1"/>
</dbReference>
<keyword evidence="2 4" id="KW-1015">Disulfide bond</keyword>
<dbReference type="CDD" id="cd19941">
    <property type="entry name" value="TIL"/>
    <property type="match status" value="3"/>
</dbReference>
<keyword evidence="1" id="KW-0677">Repeat</keyword>
<dbReference type="PROSITE" id="PS00022">
    <property type="entry name" value="EGF_1"/>
    <property type="match status" value="1"/>
</dbReference>
<reference evidence="9" key="2">
    <citation type="journal article" date="2013" name="Nat. Genet.">
        <title>The draft genomes of soft-shell turtle and green sea turtle yield insights into the development and evolution of the turtle-specific body plan.</title>
        <authorList>
            <person name="Wang Z."/>
            <person name="Pascual-Anaya J."/>
            <person name="Zadissa A."/>
            <person name="Li W."/>
            <person name="Niimura Y."/>
            <person name="Huang Z."/>
            <person name="Li C."/>
            <person name="White S."/>
            <person name="Xiong Z."/>
            <person name="Fang D."/>
            <person name="Wang B."/>
            <person name="Ming Y."/>
            <person name="Chen Y."/>
            <person name="Zheng Y."/>
            <person name="Kuraku S."/>
            <person name="Pignatelli M."/>
            <person name="Herrero J."/>
            <person name="Beal K."/>
            <person name="Nozawa M."/>
            <person name="Li Q."/>
            <person name="Wang J."/>
            <person name="Zhang H."/>
            <person name="Yu L."/>
            <person name="Shigenobu S."/>
            <person name="Wang J."/>
            <person name="Liu J."/>
            <person name="Flicek P."/>
            <person name="Searle S."/>
            <person name="Wang J."/>
            <person name="Kuratani S."/>
            <person name="Yin Y."/>
            <person name="Aken B."/>
            <person name="Zhang G."/>
            <person name="Irie N."/>
        </authorList>
    </citation>
    <scope>NUCLEOTIDE SEQUENCE [LARGE SCALE GENOMIC DNA]</scope>
    <source>
        <strain evidence="9">Daiwa-1</strain>
    </source>
</reference>
<evidence type="ECO:0000256" key="1">
    <source>
        <dbReference type="ARBA" id="ARBA00022737"/>
    </source>
</evidence>
<dbReference type="PROSITE" id="PS50026">
    <property type="entry name" value="EGF_3"/>
    <property type="match status" value="1"/>
</dbReference>
<protein>
    <recommendedName>
        <fullName evidence="10">Zonadhesin</fullName>
    </recommendedName>
</protein>
<dbReference type="SMART" id="SM00215">
    <property type="entry name" value="VWC_out"/>
    <property type="match status" value="2"/>
</dbReference>
<feature type="domain" description="VWFD" evidence="7">
    <location>
        <begin position="388"/>
        <end position="567"/>
    </location>
</feature>
<dbReference type="Pfam" id="PF00094">
    <property type="entry name" value="VWD"/>
    <property type="match status" value="3"/>
</dbReference>
<dbReference type="PANTHER" id="PTHR11339">
    <property type="entry name" value="EXTRACELLULAR MATRIX GLYCOPROTEIN RELATED"/>
    <property type="match status" value="1"/>
</dbReference>
<dbReference type="GO" id="GO:0005615">
    <property type="term" value="C:extracellular space"/>
    <property type="evidence" value="ECO:0007669"/>
    <property type="project" value="TreeGrafter"/>
</dbReference>
<evidence type="ECO:0000259" key="6">
    <source>
        <dbReference type="PROSITE" id="PS50184"/>
    </source>
</evidence>
<name>K7FMF9_PELSI</name>
<reference evidence="8" key="3">
    <citation type="submission" date="2025-08" db="UniProtKB">
        <authorList>
            <consortium name="Ensembl"/>
        </authorList>
    </citation>
    <scope>IDENTIFICATION</scope>
</reference>
<dbReference type="CDD" id="cd00054">
    <property type="entry name" value="EGF_CA"/>
    <property type="match status" value="1"/>
</dbReference>
<dbReference type="SUPFAM" id="SSF57567">
    <property type="entry name" value="Serine protease inhibitors"/>
    <property type="match status" value="3"/>
</dbReference>
<dbReference type="Ensembl" id="ENSPSIT00000009265.1">
    <property type="protein sequence ID" value="ENSPSIP00000009219.1"/>
    <property type="gene ID" value="ENSPSIG00000008248.1"/>
</dbReference>
<dbReference type="SMART" id="SM00214">
    <property type="entry name" value="VWC"/>
    <property type="match status" value="3"/>
</dbReference>
<evidence type="ECO:0000259" key="5">
    <source>
        <dbReference type="PROSITE" id="PS50026"/>
    </source>
</evidence>
<dbReference type="Gene3D" id="2.10.25.10">
    <property type="entry name" value="Laminin"/>
    <property type="match status" value="4"/>
</dbReference>
<feature type="domain" description="VWFD" evidence="7">
    <location>
        <begin position="1"/>
        <end position="182"/>
    </location>
</feature>
<dbReference type="InterPro" id="IPR001846">
    <property type="entry name" value="VWF_type-D"/>
</dbReference>
<feature type="domain" description="VWFD" evidence="7">
    <location>
        <begin position="781"/>
        <end position="960"/>
    </location>
</feature>
<dbReference type="InterPro" id="IPR036084">
    <property type="entry name" value="Ser_inhib-like_sf"/>
</dbReference>
<dbReference type="SUPFAM" id="SSF57196">
    <property type="entry name" value="EGF/Laminin"/>
    <property type="match status" value="1"/>
</dbReference>
<dbReference type="SMART" id="SM00181">
    <property type="entry name" value="EGF"/>
    <property type="match status" value="4"/>
</dbReference>
<sequence>TCSASGDPHYNTFDGRVHHFMGNCTYTLSKVCNASGGLPPFDVSTTNEHRGSNTKVSYVKSVHVEVYGTQISLLQNRKVNVNGTRRNLPVEIENKIKIQVSGGYVLLETDFGLWVRFDGNHYAEVSVPCDYQGQLCGLCGNYNGDPKDDNRKPNGSIAADSTELGESWLAAENNTVYVQKCSPDQPGICDPQLESEARKNTACGMITDPSGIFKDCHGHVAPQQFLENCVYDMCHTDDPTASLCNGLQAYAESCTNAGICREWRNSTLCPISCAEGSQYKSCGSRCPSSCVTPSAFSPCSSLPVEGCFCEEGYTLSGDTCVPESKCGCVDGNNHYHQLGESWFTHDACKERCTCNSNNSIACAAWECGTLEECRVEEGVLGCYSSGRASCQVAGDPHYFTFDKVMHTFLGTCTYTLMKVCNSSSVVPVTISGKNEERGLRGATYLKEVYIDVYGNRITLQKDRAILFNKERIRTPVKNRLRGVSIGNVGIYLVVETDFGLLVKYDGNQHLEISLPKSYFSKVCGMCGNYNDQRGDELLMPNGMQASNVTQFGNSWKVLDSNHTLSCRHFNHGHGHTREDLGPPCSVEDKPVVEKQCNVLKSDIFKPCHHLVEPDLFIQTCVYDMCKYNGMLSTLCGIAQAYVDTCKQQGVILKWRNSTFCPLPCPSNSYYTDCASPCPATCNDIYAPSLCEKPDECAEGCVCSEGYVLSDDQCVPLSECGCRDKDDSYYSAGESWITAHCTYKCKCQKDNIIKCQPYGCDASEVCVLNNKGKYHCKPTGFGKCLVIGDPHYMTFDGLMHHFQGKKTYVLSQTVSSISDRLPAFSIEGKNKLVTKRPDLSFLQEIHISVYNHTVWLGQKKQLVVDGVNTIPPAQPHEGLRIYQKPMRIYLETDFGLSLSYDGVENLDMVLANTYKNKVEGLCGNFDGKYKNDFTKPDGTRVQDVDVFGESWKVPVTRTVSRRRRDVLSEEQLDALELNTGLTRGCSSSQLSLVNSTSKCGILTDPNGPFAKCHPNVSVSFSQMGCVFDLCAEADNSAVLCRHLEQYAQTCQQNGVTLENWRQQTSCEMQCPLNSKYSSCMSACPDSCSNLAASSECEAPCVEGCECLSGYVLSGYNCVPYKACGCTFLGTYYQAGEKFTTEDCSQTCVCTESSSIACSRATCARSEICAVANFTRGCYAPGPCLADPCDNGGICTEATDQSSNSSANFSCVCPEGYQGLRCED</sequence>
<evidence type="ECO:0000313" key="8">
    <source>
        <dbReference type="Ensembl" id="ENSPSIP00000009219.1"/>
    </source>
</evidence>
<dbReference type="HOGENOM" id="CLU_011515_0_0_1"/>
<evidence type="ECO:0008006" key="10">
    <source>
        <dbReference type="Google" id="ProtNLM"/>
    </source>
</evidence>
<keyword evidence="9" id="KW-1185">Reference proteome</keyword>
<accession>K7FMF9</accession>
<dbReference type="InterPro" id="IPR050780">
    <property type="entry name" value="Mucin_vWF_Thrombospondin_sf"/>
</dbReference>
<dbReference type="PROSITE" id="PS51233">
    <property type="entry name" value="VWFD"/>
    <property type="match status" value="3"/>
</dbReference>
<evidence type="ECO:0000256" key="4">
    <source>
        <dbReference type="PROSITE-ProRule" id="PRU00076"/>
    </source>
</evidence>
<dbReference type="SMART" id="SM00216">
    <property type="entry name" value="VWD"/>
    <property type="match status" value="3"/>
</dbReference>
<dbReference type="PROSITE" id="PS50184">
    <property type="entry name" value="VWFC_2"/>
    <property type="match status" value="1"/>
</dbReference>
<dbReference type="InterPro" id="IPR000742">
    <property type="entry name" value="EGF"/>
</dbReference>
<evidence type="ECO:0000259" key="7">
    <source>
        <dbReference type="PROSITE" id="PS51233"/>
    </source>
</evidence>
<dbReference type="InterPro" id="IPR025615">
    <property type="entry name" value="TILa_dom"/>
</dbReference>
<dbReference type="Proteomes" id="UP000007267">
    <property type="component" value="Unassembled WGS sequence"/>
</dbReference>
<dbReference type="EMBL" id="AGCU01057095">
    <property type="status" value="NOT_ANNOTATED_CDS"/>
    <property type="molecule type" value="Genomic_DNA"/>
</dbReference>
<dbReference type="GO" id="GO:0031012">
    <property type="term" value="C:extracellular matrix"/>
    <property type="evidence" value="ECO:0007669"/>
    <property type="project" value="TreeGrafter"/>
</dbReference>
<dbReference type="STRING" id="13735.ENSPSIP00000009219"/>
<proteinExistence type="predicted"/>
<dbReference type="InterPro" id="IPR001007">
    <property type="entry name" value="VWF_dom"/>
</dbReference>
<evidence type="ECO:0000313" key="9">
    <source>
        <dbReference type="Proteomes" id="UP000007267"/>
    </source>
</evidence>
<evidence type="ECO:0000256" key="3">
    <source>
        <dbReference type="ARBA" id="ARBA00023180"/>
    </source>
</evidence>
<dbReference type="SMART" id="SM00832">
    <property type="entry name" value="C8"/>
    <property type="match status" value="3"/>
</dbReference>
<dbReference type="Pfam" id="PF01826">
    <property type="entry name" value="TIL"/>
    <property type="match status" value="3"/>
</dbReference>
<organism evidence="8 9">
    <name type="scientific">Pelodiscus sinensis</name>
    <name type="common">Chinese softshell turtle</name>
    <name type="synonym">Trionyx sinensis</name>
    <dbReference type="NCBI Taxonomy" id="13735"/>
    <lineage>
        <taxon>Eukaryota</taxon>
        <taxon>Metazoa</taxon>
        <taxon>Chordata</taxon>
        <taxon>Craniata</taxon>
        <taxon>Vertebrata</taxon>
        <taxon>Euteleostomi</taxon>
        <taxon>Archelosauria</taxon>
        <taxon>Testudinata</taxon>
        <taxon>Testudines</taxon>
        <taxon>Cryptodira</taxon>
        <taxon>Trionychia</taxon>
        <taxon>Trionychidae</taxon>
        <taxon>Pelodiscus</taxon>
    </lineage>
</organism>
<dbReference type="EMBL" id="AGCU01057094">
    <property type="status" value="NOT_ANNOTATED_CDS"/>
    <property type="molecule type" value="Genomic_DNA"/>
</dbReference>
<feature type="disulfide bond" evidence="4">
    <location>
        <begin position="1211"/>
        <end position="1220"/>
    </location>
</feature>
<dbReference type="PANTHER" id="PTHR11339:SF374">
    <property type="entry name" value="ZONADHESIN"/>
    <property type="match status" value="1"/>
</dbReference>
<dbReference type="Pfam" id="PF12714">
    <property type="entry name" value="TILa"/>
    <property type="match status" value="3"/>
</dbReference>
<dbReference type="Pfam" id="PF08742">
    <property type="entry name" value="C8"/>
    <property type="match status" value="3"/>
</dbReference>
<dbReference type="eggNOG" id="KOG1216">
    <property type="taxonomic scope" value="Eukaryota"/>
</dbReference>
<reference evidence="8" key="4">
    <citation type="submission" date="2025-09" db="UniProtKB">
        <authorList>
            <consortium name="Ensembl"/>
        </authorList>
    </citation>
    <scope>IDENTIFICATION</scope>
</reference>
<keyword evidence="3" id="KW-0325">Glycoprotein</keyword>
<reference evidence="9" key="1">
    <citation type="submission" date="2011-10" db="EMBL/GenBank/DDBJ databases">
        <authorList>
            <consortium name="Soft-shell Turtle Genome Consortium"/>
        </authorList>
    </citation>
    <scope>NUCLEOTIDE SEQUENCE [LARGE SCALE GENOMIC DNA]</scope>
    <source>
        <strain evidence="9">Daiwa-1</strain>
    </source>
</reference>
<evidence type="ECO:0000256" key="2">
    <source>
        <dbReference type="ARBA" id="ARBA00023157"/>
    </source>
</evidence>
<dbReference type="Pfam" id="PF00008">
    <property type="entry name" value="EGF"/>
    <property type="match status" value="1"/>
</dbReference>
<comment type="caution">
    <text evidence="4">Lacks conserved residue(s) required for the propagation of feature annotation.</text>
</comment>
<dbReference type="AlphaFoldDB" id="K7FMF9"/>